<evidence type="ECO:0000256" key="2">
    <source>
        <dbReference type="SAM" id="MobiDB-lite"/>
    </source>
</evidence>
<protein>
    <recommendedName>
        <fullName evidence="5">PH domain-containing protein</fullName>
    </recommendedName>
</protein>
<reference evidence="3 4" key="1">
    <citation type="journal article" date="2018" name="BMC Genomics">
        <title>Genomic comparison of Trypanosoma conorhini and Trypanosoma rangeli to Trypanosoma cruzi strains of high and low virulence.</title>
        <authorList>
            <person name="Bradwell K.R."/>
            <person name="Koparde V.N."/>
            <person name="Matveyev A.V."/>
            <person name="Serrano M.G."/>
            <person name="Alves J.M."/>
            <person name="Parikh H."/>
            <person name="Huang B."/>
            <person name="Lee V."/>
            <person name="Espinosa-Alvarez O."/>
            <person name="Ortiz P.A."/>
            <person name="Costa-Martins A.G."/>
            <person name="Teixeira M.M."/>
            <person name="Buck G.A."/>
        </authorList>
    </citation>
    <scope>NUCLEOTIDE SEQUENCE [LARGE SCALE GENOMIC DNA]</scope>
    <source>
        <strain evidence="3 4">AM80</strain>
    </source>
</reference>
<dbReference type="OMA" id="MKRATWF"/>
<organism evidence="3 4">
    <name type="scientific">Trypanosoma rangeli</name>
    <dbReference type="NCBI Taxonomy" id="5698"/>
    <lineage>
        <taxon>Eukaryota</taxon>
        <taxon>Discoba</taxon>
        <taxon>Euglenozoa</taxon>
        <taxon>Kinetoplastea</taxon>
        <taxon>Metakinetoplastina</taxon>
        <taxon>Trypanosomatida</taxon>
        <taxon>Trypanosomatidae</taxon>
        <taxon>Trypanosoma</taxon>
        <taxon>Herpetosoma</taxon>
    </lineage>
</organism>
<gene>
    <name evidence="3" type="ORF">TraAM80_03867</name>
</gene>
<dbReference type="EMBL" id="MKGL01000105">
    <property type="protein sequence ID" value="RNF06597.1"/>
    <property type="molecule type" value="Genomic_DNA"/>
</dbReference>
<evidence type="ECO:0000313" key="4">
    <source>
        <dbReference type="Proteomes" id="UP000283634"/>
    </source>
</evidence>
<feature type="region of interest" description="Disordered" evidence="2">
    <location>
        <begin position="284"/>
        <end position="303"/>
    </location>
</feature>
<evidence type="ECO:0000256" key="1">
    <source>
        <dbReference type="SAM" id="Coils"/>
    </source>
</evidence>
<proteinExistence type="predicted"/>
<sequence>MFQPEEEDFLAIKGELWMCADSEKPYKVGAGRGSKNYVCIEDDRFYVYSTRSTQSRLIKEVAFRSMKRVAWFTHNPKPPVSGGPHGVAPHPQRGARGAAVNQPPQYYYMVLEFIRDNTVEGTERLAKRERVVLCTENAQDFQIWQQFVEMYKCTQERPPPEILLGRSRKRITAALDVDHDETTSEDVEDKLVEWVDAVQQWRERAISLLNEASRVVDPAASSGHEVSISVEQMNNRTWKKHADELLDKLKNNTANHLPGSDLPPREKDPTRIVELWNALYDRHVPNSSPRVPDRDKCQLEEEEEQQQKRRVKYIDDLLLKSKLSLAAVPLPSKAADVSHLDDLEKACLDMVRGYESRWGAIETKEASEGHHTGVVALADKIKQICETLRRGVKTASQEEDADNMLAELRAARRALEVAPATPRDTLQEVRQNKNIERVAKEALLCFTKAVVKLLQLCYEEYASLRDHILSALRGSNAGGDMLVINSAHFEVVKALEEERRAAKSKQEALETLMQELELVRRERDVEIGALEQNFSRAKNGWGNDLSVLQAKLTALQSSMTRTAVVVPAENAVLVSPRGALYGDKEEDVAELTQDADRDEVDSAITRWATQLVSNGDEVPGTVVAMRLQRFFCWALRSVVPLCAGRDTNCILELVMWALGNHLTLLQTAARVFGSQAIGADNDEARDLCSSIQALHDNHIQLEQIVECYASVICPSNITGNVNFTEVRSRLQSLRDTEELLENIHTLLETTNENIVETIMTLMRNSEDLDTIKKVTGHHSNVVQSIVDQRGELQHLKCALQQLLDKDEDMHSTTEELLNQLPELQNTQKALKHTQSLLEATSQLAYTLAAESILQQEEFRERLLITHDYYARHPLHSNQHAVVTEASLATMINSTPRETVNKLMDILKELRHSKSLLGEEDINTAYPSWKKVNNQ</sequence>
<feature type="non-terminal residue" evidence="3">
    <location>
        <position position="934"/>
    </location>
</feature>
<dbReference type="GeneID" id="40327800"/>
<accession>A0A3R7KF48</accession>
<dbReference type="AlphaFoldDB" id="A0A3R7KF48"/>
<keyword evidence="1" id="KW-0175">Coiled coil</keyword>
<name>A0A3R7KF48_TRYRA</name>
<dbReference type="RefSeq" id="XP_029239351.1">
    <property type="nucleotide sequence ID" value="XM_029380818.1"/>
</dbReference>
<comment type="caution">
    <text evidence="3">The sequence shown here is derived from an EMBL/GenBank/DDBJ whole genome shotgun (WGS) entry which is preliminary data.</text>
</comment>
<evidence type="ECO:0008006" key="5">
    <source>
        <dbReference type="Google" id="ProtNLM"/>
    </source>
</evidence>
<dbReference type="Proteomes" id="UP000283634">
    <property type="component" value="Unassembled WGS sequence"/>
</dbReference>
<feature type="coiled-coil region" evidence="1">
    <location>
        <begin position="492"/>
        <end position="522"/>
    </location>
</feature>
<keyword evidence="4" id="KW-1185">Reference proteome</keyword>
<dbReference type="OrthoDB" id="268061at2759"/>
<evidence type="ECO:0000313" key="3">
    <source>
        <dbReference type="EMBL" id="RNF06597.1"/>
    </source>
</evidence>